<evidence type="ECO:0000313" key="2">
    <source>
        <dbReference type="Proteomes" id="UP000724268"/>
    </source>
</evidence>
<reference evidence="1 2" key="1">
    <citation type="submission" date="2021-07" db="EMBL/GenBank/DDBJ databases">
        <title>Thermus aquaticus gen. n. and sp. n., a nonsporulating extreme thermophile.</title>
        <authorList>
            <person name="Hu C.-J."/>
            <person name="Li W.-J."/>
            <person name="Xian W.-D."/>
        </authorList>
    </citation>
    <scope>NUCLEOTIDE SEQUENCE [LARGE SCALE GENOMIC DNA]</scope>
    <source>
        <strain evidence="1 2">SYSU G05001</strain>
    </source>
</reference>
<dbReference type="EMBL" id="JAHXRS010000028">
    <property type="protein sequence ID" value="MBW6395981.1"/>
    <property type="molecule type" value="Genomic_DNA"/>
</dbReference>
<protein>
    <submittedName>
        <fullName evidence="1">Uncharacterized protein</fullName>
    </submittedName>
</protein>
<keyword evidence="2" id="KW-1185">Reference proteome</keyword>
<proteinExistence type="predicted"/>
<gene>
    <name evidence="1" type="ORF">KZX47_12590</name>
</gene>
<organism evidence="1 2">
    <name type="scientific">Thermus brevis</name>
    <dbReference type="NCBI Taxonomy" id="2862456"/>
    <lineage>
        <taxon>Bacteria</taxon>
        <taxon>Thermotogati</taxon>
        <taxon>Deinococcota</taxon>
        <taxon>Deinococci</taxon>
        <taxon>Thermales</taxon>
        <taxon>Thermaceae</taxon>
        <taxon>Thermus</taxon>
    </lineage>
</organism>
<dbReference type="Proteomes" id="UP000724268">
    <property type="component" value="Unassembled WGS sequence"/>
</dbReference>
<comment type="caution">
    <text evidence="1">The sequence shown here is derived from an EMBL/GenBank/DDBJ whole genome shotgun (WGS) entry which is preliminary data.</text>
</comment>
<accession>A0ABS7A119</accession>
<evidence type="ECO:0000313" key="1">
    <source>
        <dbReference type="EMBL" id="MBW6395981.1"/>
    </source>
</evidence>
<dbReference type="RefSeq" id="WP_219760437.1">
    <property type="nucleotide sequence ID" value="NZ_JAHXRS010000028.1"/>
</dbReference>
<name>A0ABS7A119_9DEIN</name>
<sequence>MDPYREYQDYVVASRLLVALGLSREVLSLAQYARLRLKRMELVQKGWFGRLESLDERLRYGFFSNPLKLKEFLERTAHAPLWASPLAFEALLFPEEQARLAYPGQAGEYYLGWLRLPHLLMDPLAFEEALREQEARAQARAQALPLFLNAFHRVPGP</sequence>